<dbReference type="Pfam" id="PF00589">
    <property type="entry name" value="Phage_integrase"/>
    <property type="match status" value="1"/>
</dbReference>
<dbReference type="Gene3D" id="1.10.443.10">
    <property type="entry name" value="Intergrase catalytic core"/>
    <property type="match status" value="1"/>
</dbReference>
<dbReference type="eggNOG" id="COG0582">
    <property type="taxonomic scope" value="Bacteria"/>
</dbReference>
<name>A6P0S3_9FIRM</name>
<evidence type="ECO:0000256" key="1">
    <source>
        <dbReference type="ARBA" id="ARBA00023172"/>
    </source>
</evidence>
<dbReference type="EMBL" id="AAXG02000044">
    <property type="protein sequence ID" value="EDM98061.1"/>
    <property type="molecule type" value="Genomic_DNA"/>
</dbReference>
<dbReference type="GO" id="GO:0006310">
    <property type="term" value="P:DNA recombination"/>
    <property type="evidence" value="ECO:0007669"/>
    <property type="project" value="UniProtKB-KW"/>
</dbReference>
<keyword evidence="1" id="KW-0233">DNA recombination</keyword>
<dbReference type="AlphaFoldDB" id="A6P0S3"/>
<dbReference type="CDD" id="cd01189">
    <property type="entry name" value="INT_ICEBs1_C_like"/>
    <property type="match status" value="1"/>
</dbReference>
<evidence type="ECO:0000259" key="2">
    <source>
        <dbReference type="PROSITE" id="PS51898"/>
    </source>
</evidence>
<dbReference type="InterPro" id="IPR002104">
    <property type="entry name" value="Integrase_catalytic"/>
</dbReference>
<protein>
    <submittedName>
        <fullName evidence="3">Site-specific recombinase, phage integrase family</fullName>
    </submittedName>
</protein>
<feature type="domain" description="Tyr recombinase" evidence="2">
    <location>
        <begin position="33"/>
        <end position="221"/>
    </location>
</feature>
<evidence type="ECO:0000313" key="3">
    <source>
        <dbReference type="EMBL" id="EDM98061.1"/>
    </source>
</evidence>
<dbReference type="Proteomes" id="UP000003639">
    <property type="component" value="Unassembled WGS sequence"/>
</dbReference>
<dbReference type="PROSITE" id="PS51898">
    <property type="entry name" value="TYR_RECOMBINASE"/>
    <property type="match status" value="1"/>
</dbReference>
<dbReference type="PANTHER" id="PTHR30349:SF64">
    <property type="entry name" value="PROPHAGE INTEGRASE INTD-RELATED"/>
    <property type="match status" value="1"/>
</dbReference>
<dbReference type="SUPFAM" id="SSF56349">
    <property type="entry name" value="DNA breaking-rejoining enzymes"/>
    <property type="match status" value="1"/>
</dbReference>
<dbReference type="InterPro" id="IPR013762">
    <property type="entry name" value="Integrase-like_cat_sf"/>
</dbReference>
<gene>
    <name evidence="3" type="ORF">BACCAP_04089</name>
</gene>
<dbReference type="STRING" id="411467.BACCAP_04089"/>
<organism evidence="3 4">
    <name type="scientific">Pseudoflavonifractor capillosus ATCC 29799</name>
    <dbReference type="NCBI Taxonomy" id="411467"/>
    <lineage>
        <taxon>Bacteria</taxon>
        <taxon>Bacillati</taxon>
        <taxon>Bacillota</taxon>
        <taxon>Clostridia</taxon>
        <taxon>Eubacteriales</taxon>
        <taxon>Oscillospiraceae</taxon>
        <taxon>Pseudoflavonifractor</taxon>
    </lineage>
</organism>
<evidence type="ECO:0000313" key="4">
    <source>
        <dbReference type="Proteomes" id="UP000003639"/>
    </source>
</evidence>
<dbReference type="InterPro" id="IPR050090">
    <property type="entry name" value="Tyrosine_recombinase_XerCD"/>
</dbReference>
<dbReference type="GO" id="GO:0015074">
    <property type="term" value="P:DNA integration"/>
    <property type="evidence" value="ECO:0007669"/>
    <property type="project" value="InterPro"/>
</dbReference>
<sequence length="231" mass="26377">MAMLHSAFERARKEKLIVANPTEDCIAPKPRKIEMKILPQEHIRAYLDAARDCDLLPMFYLELVSGLRKGELVALRWDDLDAEQRTISVSKQYVRNPDGSLELTRPKTENSVRLVSIPQVAVDLLIQEHEKHPDNPYMFPSPITGEMYHPDSVVNLHKKLLKDAGLEHLRFHDLRHTFATTALQNGVDVKTVSSMLGHYDAGFTLRTYTHATRQKQDEAAQTMGSFMEQVM</sequence>
<dbReference type="PANTHER" id="PTHR30349">
    <property type="entry name" value="PHAGE INTEGRASE-RELATED"/>
    <property type="match status" value="1"/>
</dbReference>
<reference evidence="3 4" key="2">
    <citation type="submission" date="2007-06" db="EMBL/GenBank/DDBJ databases">
        <title>Draft genome sequence of Pseudoflavonifractor capillosus ATCC 29799.</title>
        <authorList>
            <person name="Sudarsanam P."/>
            <person name="Ley R."/>
            <person name="Guruge J."/>
            <person name="Turnbaugh P.J."/>
            <person name="Mahowald M."/>
            <person name="Liep D."/>
            <person name="Gordon J."/>
        </authorList>
    </citation>
    <scope>NUCLEOTIDE SEQUENCE [LARGE SCALE GENOMIC DNA]</scope>
    <source>
        <strain evidence="3 4">ATCC 29799</strain>
    </source>
</reference>
<comment type="caution">
    <text evidence="3">The sequence shown here is derived from an EMBL/GenBank/DDBJ whole genome shotgun (WGS) entry which is preliminary data.</text>
</comment>
<dbReference type="GO" id="GO:0003677">
    <property type="term" value="F:DNA binding"/>
    <property type="evidence" value="ECO:0007669"/>
    <property type="project" value="InterPro"/>
</dbReference>
<keyword evidence="4" id="KW-1185">Reference proteome</keyword>
<dbReference type="InterPro" id="IPR011010">
    <property type="entry name" value="DNA_brk_join_enz"/>
</dbReference>
<accession>A6P0S3</accession>
<proteinExistence type="predicted"/>
<reference evidence="3 4" key="1">
    <citation type="submission" date="2007-04" db="EMBL/GenBank/DDBJ databases">
        <authorList>
            <person name="Fulton L."/>
            <person name="Clifton S."/>
            <person name="Fulton B."/>
            <person name="Xu J."/>
            <person name="Minx P."/>
            <person name="Pepin K.H."/>
            <person name="Johnson M."/>
            <person name="Thiruvilangam P."/>
            <person name="Bhonagiri V."/>
            <person name="Nash W.E."/>
            <person name="Mardis E.R."/>
            <person name="Wilson R.K."/>
        </authorList>
    </citation>
    <scope>NUCLEOTIDE SEQUENCE [LARGE SCALE GENOMIC DNA]</scope>
    <source>
        <strain evidence="3 4">ATCC 29799</strain>
    </source>
</reference>